<name>A0A941ISK3_9ACTN</name>
<organism evidence="3 4">
    <name type="scientific">Actinospica durhamensis</name>
    <dbReference type="NCBI Taxonomy" id="1508375"/>
    <lineage>
        <taxon>Bacteria</taxon>
        <taxon>Bacillati</taxon>
        <taxon>Actinomycetota</taxon>
        <taxon>Actinomycetes</taxon>
        <taxon>Catenulisporales</taxon>
        <taxon>Actinospicaceae</taxon>
        <taxon>Actinospica</taxon>
    </lineage>
</organism>
<evidence type="ECO:0000313" key="3">
    <source>
        <dbReference type="EMBL" id="MBR7838604.1"/>
    </source>
</evidence>
<proteinExistence type="predicted"/>
<keyword evidence="2" id="KW-1133">Transmembrane helix</keyword>
<evidence type="ECO:0000256" key="2">
    <source>
        <dbReference type="SAM" id="Phobius"/>
    </source>
</evidence>
<dbReference type="RefSeq" id="WP_212533057.1">
    <property type="nucleotide sequence ID" value="NZ_JAGSOG010000307.1"/>
</dbReference>
<dbReference type="Proteomes" id="UP000675781">
    <property type="component" value="Unassembled WGS sequence"/>
</dbReference>
<feature type="transmembrane region" description="Helical" evidence="2">
    <location>
        <begin position="193"/>
        <end position="212"/>
    </location>
</feature>
<sequence length="291" mass="32344">MGITRPRQFDHFNELTRRLYGDVLRDLKLTDESIDAQDLHQLEDSLALVNDAIQHSDRFSTYSVEITPQGTVLTSNSDRAHLTVGIMPFLLHAKTRILDRMRELRSQEDLSSLREEVVENIADPSERERVESVFQAREEAGAEAKQRLAREAVETAAQEARLHHDIQERKERLDVEMRFRRSEIRRSYLQRDMIAGAVGPILLLGLAATIVTAMFNRVVVSGTVSDSFLLILGYFFGNATNQKQGAAGKKGGRKPARRSEPPAMPTVTITETPKPADSLPNAPSGGAAASA</sequence>
<comment type="caution">
    <text evidence="3">The sequence shown here is derived from an EMBL/GenBank/DDBJ whole genome shotgun (WGS) entry which is preliminary data.</text>
</comment>
<protein>
    <submittedName>
        <fullName evidence="3">Uncharacterized protein</fullName>
    </submittedName>
</protein>
<reference evidence="3" key="1">
    <citation type="submission" date="2021-04" db="EMBL/GenBank/DDBJ databases">
        <title>Genome based classification of Actinospica acidithermotolerans sp. nov., an actinobacterium isolated from an Indonesian hot spring.</title>
        <authorList>
            <person name="Kusuma A.B."/>
            <person name="Putra K.E."/>
            <person name="Nafisah S."/>
            <person name="Loh J."/>
            <person name="Nouioui I."/>
            <person name="Goodfellow M."/>
        </authorList>
    </citation>
    <scope>NUCLEOTIDE SEQUENCE</scope>
    <source>
        <strain evidence="3">CSCA 57</strain>
    </source>
</reference>
<feature type="region of interest" description="Disordered" evidence="1">
    <location>
        <begin position="243"/>
        <end position="291"/>
    </location>
</feature>
<evidence type="ECO:0000313" key="4">
    <source>
        <dbReference type="Proteomes" id="UP000675781"/>
    </source>
</evidence>
<evidence type="ECO:0000256" key="1">
    <source>
        <dbReference type="SAM" id="MobiDB-lite"/>
    </source>
</evidence>
<accession>A0A941ISK3</accession>
<keyword evidence="2" id="KW-0812">Transmembrane</keyword>
<keyword evidence="4" id="KW-1185">Reference proteome</keyword>
<keyword evidence="2" id="KW-0472">Membrane</keyword>
<feature type="transmembrane region" description="Helical" evidence="2">
    <location>
        <begin position="218"/>
        <end position="236"/>
    </location>
</feature>
<feature type="compositionally biased region" description="Low complexity" evidence="1">
    <location>
        <begin position="280"/>
        <end position="291"/>
    </location>
</feature>
<dbReference type="EMBL" id="JAGSOG010000307">
    <property type="protein sequence ID" value="MBR7838604.1"/>
    <property type="molecule type" value="Genomic_DNA"/>
</dbReference>
<dbReference type="AlphaFoldDB" id="A0A941ISK3"/>
<gene>
    <name evidence="3" type="ORF">KDL01_35380</name>
</gene>